<evidence type="ECO:0000256" key="1">
    <source>
        <dbReference type="ARBA" id="ARBA00007920"/>
    </source>
</evidence>
<keyword evidence="4" id="KW-1185">Reference proteome</keyword>
<dbReference type="AlphaFoldDB" id="A0A9N9AUZ7"/>
<reference evidence="3" key="1">
    <citation type="submission" date="2021-06" db="EMBL/GenBank/DDBJ databases">
        <authorList>
            <person name="Kallberg Y."/>
            <person name="Tangrot J."/>
            <person name="Rosling A."/>
        </authorList>
    </citation>
    <scope>NUCLEOTIDE SEQUENCE</scope>
    <source>
        <strain evidence="3">AZ414A</strain>
    </source>
</reference>
<name>A0A9N9AUZ7_9GLOM</name>
<evidence type="ECO:0000259" key="2">
    <source>
        <dbReference type="Pfam" id="PF05057"/>
    </source>
</evidence>
<comment type="similarity">
    <text evidence="1">Belongs to the putative lipase ROG1 family.</text>
</comment>
<evidence type="ECO:0000313" key="3">
    <source>
        <dbReference type="EMBL" id="CAG8544259.1"/>
    </source>
</evidence>
<dbReference type="PANTHER" id="PTHR47842">
    <property type="entry name" value="EXPRESSED PROTEIN"/>
    <property type="match status" value="1"/>
</dbReference>
<dbReference type="OrthoDB" id="442243at2759"/>
<proteinExistence type="inferred from homology"/>
<organism evidence="3 4">
    <name type="scientific">Diversispora eburnea</name>
    <dbReference type="NCBI Taxonomy" id="1213867"/>
    <lineage>
        <taxon>Eukaryota</taxon>
        <taxon>Fungi</taxon>
        <taxon>Fungi incertae sedis</taxon>
        <taxon>Mucoromycota</taxon>
        <taxon>Glomeromycotina</taxon>
        <taxon>Glomeromycetes</taxon>
        <taxon>Diversisporales</taxon>
        <taxon>Diversisporaceae</taxon>
        <taxon>Diversispora</taxon>
    </lineage>
</organism>
<dbReference type="Pfam" id="PF05057">
    <property type="entry name" value="DUF676"/>
    <property type="match status" value="1"/>
</dbReference>
<dbReference type="InterPro" id="IPR029058">
    <property type="entry name" value="AB_hydrolase_fold"/>
</dbReference>
<dbReference type="SUPFAM" id="SSF53474">
    <property type="entry name" value="alpha/beta-Hydrolases"/>
    <property type="match status" value="1"/>
</dbReference>
<dbReference type="EMBL" id="CAJVPK010000735">
    <property type="protein sequence ID" value="CAG8544259.1"/>
    <property type="molecule type" value="Genomic_DNA"/>
</dbReference>
<gene>
    <name evidence="3" type="ORF">DEBURN_LOCUS6775</name>
</gene>
<accession>A0A9N9AUZ7</accession>
<dbReference type="PANTHER" id="PTHR47842:SF1">
    <property type="entry name" value="DUF676 DOMAIN-CONTAINING PROTEIN"/>
    <property type="match status" value="1"/>
</dbReference>
<dbReference type="InterPro" id="IPR007751">
    <property type="entry name" value="DUF676_lipase-like"/>
</dbReference>
<dbReference type="Proteomes" id="UP000789706">
    <property type="component" value="Unassembled WGS sequence"/>
</dbReference>
<dbReference type="Gene3D" id="3.40.50.1820">
    <property type="entry name" value="alpha/beta hydrolase"/>
    <property type="match status" value="1"/>
</dbReference>
<feature type="domain" description="DUF676" evidence="2">
    <location>
        <begin position="10"/>
        <end position="137"/>
    </location>
</feature>
<evidence type="ECO:0000313" key="4">
    <source>
        <dbReference type="Proteomes" id="UP000789706"/>
    </source>
</evidence>
<protein>
    <submittedName>
        <fullName evidence="3">11758_t:CDS:1</fullName>
    </submittedName>
</protein>
<sequence length="299" mass="32914">MSLERKERKNNNKLLLIFVHGFKGNDKTFGDFPNRLQDVIKATKNIDTESIIYPKYETRGNLHLAVETFCGWLEDKVKIHEEMIKGKGIVWVCLCGHSMGGILAADTILRYESLISKPVNIIGLLAFDTPYYGIHVNVFSKAALEKAASYNRTIGTTISLISSATGFYSGAIATSNNSATVKKSSGFGKFGIAALTSAAIIGGAAYMHKEKVAKGVDWLGSHLEYISPTNANTSSRTFISPPPPETMIYFSPAVSTASDEIDAHVSMFDPNENHHYFDLGQVALQKLSEMIEKWEILHD</sequence>
<comment type="caution">
    <text evidence="3">The sequence shown here is derived from an EMBL/GenBank/DDBJ whole genome shotgun (WGS) entry which is preliminary data.</text>
</comment>